<protein>
    <recommendedName>
        <fullName evidence="4">Transmembrane protein</fullName>
    </recommendedName>
</protein>
<feature type="transmembrane region" description="Helical" evidence="1">
    <location>
        <begin position="135"/>
        <end position="156"/>
    </location>
</feature>
<keyword evidence="1" id="KW-1133">Transmembrane helix</keyword>
<accession>A0A9N8D646</accession>
<keyword evidence="1" id="KW-0472">Membrane</keyword>
<feature type="transmembrane region" description="Helical" evidence="1">
    <location>
        <begin position="46"/>
        <end position="72"/>
    </location>
</feature>
<evidence type="ECO:0000313" key="3">
    <source>
        <dbReference type="Proteomes" id="UP001153069"/>
    </source>
</evidence>
<gene>
    <name evidence="2" type="ORF">SEMRO_14_G010720.1</name>
</gene>
<comment type="caution">
    <text evidence="2">The sequence shown here is derived from an EMBL/GenBank/DDBJ whole genome shotgun (WGS) entry which is preliminary data.</text>
</comment>
<dbReference type="AlphaFoldDB" id="A0A9N8D646"/>
<feature type="transmembrane region" description="Helical" evidence="1">
    <location>
        <begin position="162"/>
        <end position="184"/>
    </location>
</feature>
<dbReference type="EMBL" id="CAICTM010000014">
    <property type="protein sequence ID" value="CAB9497118.1"/>
    <property type="molecule type" value="Genomic_DNA"/>
</dbReference>
<dbReference type="OrthoDB" id="45097at2759"/>
<proteinExistence type="predicted"/>
<dbReference type="Proteomes" id="UP001153069">
    <property type="component" value="Unassembled WGS sequence"/>
</dbReference>
<feature type="transmembrane region" description="Helical" evidence="1">
    <location>
        <begin position="84"/>
        <end position="106"/>
    </location>
</feature>
<keyword evidence="1" id="KW-0812">Transmembrane</keyword>
<organism evidence="2 3">
    <name type="scientific">Seminavis robusta</name>
    <dbReference type="NCBI Taxonomy" id="568900"/>
    <lineage>
        <taxon>Eukaryota</taxon>
        <taxon>Sar</taxon>
        <taxon>Stramenopiles</taxon>
        <taxon>Ochrophyta</taxon>
        <taxon>Bacillariophyta</taxon>
        <taxon>Bacillariophyceae</taxon>
        <taxon>Bacillariophycidae</taxon>
        <taxon>Naviculales</taxon>
        <taxon>Naviculaceae</taxon>
        <taxon>Seminavis</taxon>
    </lineage>
</organism>
<evidence type="ECO:0008006" key="4">
    <source>
        <dbReference type="Google" id="ProtNLM"/>
    </source>
</evidence>
<sequence length="211" mass="23200">MEPRNEEEINFVGEDQEMYRLLVNKDEGDEVSAQEGLLNRFKSYSILIGACCGIFVQLSTLGANFLLVAMWGDDVLAQRSPEGAMAFSLAWSFFTSCMALLVLALLRGMITTILDANSVMDGTPERDTLMMTVEVRYVVGALVGVCFAWTCTDLLLGMQSLAFYSLGTLVVALVWSRAMIWCFVTQSDDDAEEVTKDQQESDSATCGPHAV</sequence>
<name>A0A9N8D646_9STRA</name>
<reference evidence="2" key="1">
    <citation type="submission" date="2020-06" db="EMBL/GenBank/DDBJ databases">
        <authorList>
            <consortium name="Plant Systems Biology data submission"/>
        </authorList>
    </citation>
    <scope>NUCLEOTIDE SEQUENCE</scope>
    <source>
        <strain evidence="2">D6</strain>
    </source>
</reference>
<evidence type="ECO:0000313" key="2">
    <source>
        <dbReference type="EMBL" id="CAB9497118.1"/>
    </source>
</evidence>
<keyword evidence="3" id="KW-1185">Reference proteome</keyword>
<evidence type="ECO:0000256" key="1">
    <source>
        <dbReference type="SAM" id="Phobius"/>
    </source>
</evidence>